<gene>
    <name evidence="3" type="ORF">ACG5V6_15985</name>
</gene>
<dbReference type="Pfam" id="PF08327">
    <property type="entry name" value="AHSA1"/>
    <property type="match status" value="1"/>
</dbReference>
<dbReference type="Proteomes" id="UP001607069">
    <property type="component" value="Unassembled WGS sequence"/>
</dbReference>
<reference evidence="3 4" key="1">
    <citation type="submission" date="2024-10" db="EMBL/GenBank/DDBJ databases">
        <authorList>
            <person name="Cho J.-C."/>
        </authorList>
    </citation>
    <scope>NUCLEOTIDE SEQUENCE [LARGE SCALE GENOMIC DNA]</scope>
    <source>
        <strain evidence="3 4">KCTC29696</strain>
    </source>
</reference>
<keyword evidence="4" id="KW-1185">Reference proteome</keyword>
<evidence type="ECO:0000313" key="3">
    <source>
        <dbReference type="EMBL" id="MFH0249711.1"/>
    </source>
</evidence>
<accession>A0ABW7HVU9</accession>
<dbReference type="InterPro" id="IPR013538">
    <property type="entry name" value="ASHA1/2-like_C"/>
</dbReference>
<proteinExistence type="inferred from homology"/>
<feature type="domain" description="Activator of Hsp90 ATPase homologue 1/2-like C-terminal" evidence="2">
    <location>
        <begin position="22"/>
        <end position="161"/>
    </location>
</feature>
<comment type="similarity">
    <text evidence="1">Belongs to the AHA1 family.</text>
</comment>
<dbReference type="InterPro" id="IPR023393">
    <property type="entry name" value="START-like_dom_sf"/>
</dbReference>
<organism evidence="3 4">
    <name type="scientific">Streptomyces chitinivorans</name>
    <dbReference type="NCBI Taxonomy" id="1257027"/>
    <lineage>
        <taxon>Bacteria</taxon>
        <taxon>Bacillati</taxon>
        <taxon>Actinomycetota</taxon>
        <taxon>Actinomycetes</taxon>
        <taxon>Kitasatosporales</taxon>
        <taxon>Streptomycetaceae</taxon>
        <taxon>Streptomyces</taxon>
    </lineage>
</organism>
<evidence type="ECO:0000259" key="2">
    <source>
        <dbReference type="Pfam" id="PF08327"/>
    </source>
</evidence>
<dbReference type="RefSeq" id="WP_279949368.1">
    <property type="nucleotide sequence ID" value="NZ_BAABEN010000010.1"/>
</dbReference>
<name>A0ABW7HVU9_9ACTN</name>
<dbReference type="EMBL" id="JBIHMK010000057">
    <property type="protein sequence ID" value="MFH0249711.1"/>
    <property type="molecule type" value="Genomic_DNA"/>
</dbReference>
<dbReference type="SUPFAM" id="SSF55961">
    <property type="entry name" value="Bet v1-like"/>
    <property type="match status" value="1"/>
</dbReference>
<dbReference type="Gene3D" id="3.30.530.20">
    <property type="match status" value="1"/>
</dbReference>
<comment type="caution">
    <text evidence="3">The sequence shown here is derived from an EMBL/GenBank/DDBJ whole genome shotgun (WGS) entry which is preliminary data.</text>
</comment>
<evidence type="ECO:0000313" key="4">
    <source>
        <dbReference type="Proteomes" id="UP001607069"/>
    </source>
</evidence>
<sequence>MNPDPGPAFDPDLDLALARIIRAPRATVWRAWIDPSRLERWWVPAPARCRVDHLEPRPGGAFVTRLSEDGAGFVPHLDACFLAVDELHRIVFTNAVDSAWRPADPAPVAMTATITLADHPEGTDYRMVVRHGDPEARARHAKLGFAEGWGSVADQLAALAESTVTRRAPR</sequence>
<protein>
    <submittedName>
        <fullName evidence="3">SRPBCC domain-containing protein</fullName>
    </submittedName>
</protein>
<evidence type="ECO:0000256" key="1">
    <source>
        <dbReference type="ARBA" id="ARBA00006817"/>
    </source>
</evidence>